<evidence type="ECO:0000313" key="3">
    <source>
        <dbReference type="Proteomes" id="UP001428817"/>
    </source>
</evidence>
<proteinExistence type="predicted"/>
<keyword evidence="3" id="KW-1185">Reference proteome</keyword>
<dbReference type="Proteomes" id="UP001428817">
    <property type="component" value="Unassembled WGS sequence"/>
</dbReference>
<dbReference type="NCBIfam" id="TIGR01444">
    <property type="entry name" value="fkbM_fam"/>
    <property type="match status" value="1"/>
</dbReference>
<name>A0ABP9PN30_9PSEU</name>
<dbReference type="Gene3D" id="3.40.50.150">
    <property type="entry name" value="Vaccinia Virus protein VP39"/>
    <property type="match status" value="1"/>
</dbReference>
<evidence type="ECO:0000313" key="2">
    <source>
        <dbReference type="EMBL" id="GAA5149352.1"/>
    </source>
</evidence>
<evidence type="ECO:0000259" key="1">
    <source>
        <dbReference type="Pfam" id="PF05050"/>
    </source>
</evidence>
<dbReference type="InterPro" id="IPR029063">
    <property type="entry name" value="SAM-dependent_MTases_sf"/>
</dbReference>
<reference evidence="3" key="1">
    <citation type="journal article" date="2019" name="Int. J. Syst. Evol. Microbiol.">
        <title>The Global Catalogue of Microorganisms (GCM) 10K type strain sequencing project: providing services to taxonomists for standard genome sequencing and annotation.</title>
        <authorList>
            <consortium name="The Broad Institute Genomics Platform"/>
            <consortium name="The Broad Institute Genome Sequencing Center for Infectious Disease"/>
            <person name="Wu L."/>
            <person name="Ma J."/>
        </authorList>
    </citation>
    <scope>NUCLEOTIDE SEQUENCE [LARGE SCALE GENOMIC DNA]</scope>
    <source>
        <strain evidence="3">JCM 18303</strain>
    </source>
</reference>
<dbReference type="Pfam" id="PF05050">
    <property type="entry name" value="Methyltransf_21"/>
    <property type="match status" value="1"/>
</dbReference>
<feature type="domain" description="Methyltransferase FkbM" evidence="1">
    <location>
        <begin position="50"/>
        <end position="232"/>
    </location>
</feature>
<sequence>MLMYEMQLPNGLFVQQLSPGETALLYRDIFTERCYAHERLSLNAGDTVFDVGANIGMAALFFHLECPGLVFHAFEPAPEPYSALTANLTMHGIIASSTRCALGDRSGIGQLTYYPDSTVMSGFYADVEAEASLTRSYLTRSGFDEEDVREMLVGRHESVVVGCEVQTLSDVIAARRVERINLLKLDVEKSELDVLRGLREQDWPKVRQVVAEVHDINGALKSFTGLLEAHGFDVELEQDDLLSGTEIYEVFAFRKDH</sequence>
<dbReference type="InterPro" id="IPR052514">
    <property type="entry name" value="SAM-dependent_MTase"/>
</dbReference>
<organism evidence="2 3">
    <name type="scientific">Pseudonocardia eucalypti</name>
    <dbReference type="NCBI Taxonomy" id="648755"/>
    <lineage>
        <taxon>Bacteria</taxon>
        <taxon>Bacillati</taxon>
        <taxon>Actinomycetota</taxon>
        <taxon>Actinomycetes</taxon>
        <taxon>Pseudonocardiales</taxon>
        <taxon>Pseudonocardiaceae</taxon>
        <taxon>Pseudonocardia</taxon>
    </lineage>
</organism>
<dbReference type="InterPro" id="IPR006342">
    <property type="entry name" value="FkbM_mtfrase"/>
</dbReference>
<gene>
    <name evidence="2" type="ORF">GCM10023321_13060</name>
</gene>
<dbReference type="PANTHER" id="PTHR34203:SF13">
    <property type="entry name" value="EXPRESSED PROTEIN"/>
    <property type="match status" value="1"/>
</dbReference>
<dbReference type="SUPFAM" id="SSF53335">
    <property type="entry name" value="S-adenosyl-L-methionine-dependent methyltransferases"/>
    <property type="match status" value="1"/>
</dbReference>
<dbReference type="EMBL" id="BAABJP010000004">
    <property type="protein sequence ID" value="GAA5149352.1"/>
    <property type="molecule type" value="Genomic_DNA"/>
</dbReference>
<accession>A0ABP9PN30</accession>
<protein>
    <recommendedName>
        <fullName evidence="1">Methyltransferase FkbM domain-containing protein</fullName>
    </recommendedName>
</protein>
<dbReference type="PANTHER" id="PTHR34203">
    <property type="entry name" value="METHYLTRANSFERASE, FKBM FAMILY PROTEIN"/>
    <property type="match status" value="1"/>
</dbReference>
<comment type="caution">
    <text evidence="2">The sequence shown here is derived from an EMBL/GenBank/DDBJ whole genome shotgun (WGS) entry which is preliminary data.</text>
</comment>